<dbReference type="EMBL" id="CP086357">
    <property type="protein sequence ID" value="UNI19407.1"/>
    <property type="molecule type" value="Genomic_DNA"/>
</dbReference>
<evidence type="ECO:0000313" key="4">
    <source>
        <dbReference type="Proteomes" id="UP000829364"/>
    </source>
</evidence>
<dbReference type="Proteomes" id="UP000829364">
    <property type="component" value="Chromosome 4"/>
</dbReference>
<feature type="domain" description="Serine hydrolase" evidence="2">
    <location>
        <begin position="2"/>
        <end position="111"/>
    </location>
</feature>
<protein>
    <recommendedName>
        <fullName evidence="2">Serine hydrolase domain-containing protein</fullName>
    </recommendedName>
</protein>
<keyword evidence="1" id="KW-0378">Hydrolase</keyword>
<dbReference type="RefSeq" id="XP_047842888.1">
    <property type="nucleotide sequence ID" value="XM_047986904.1"/>
</dbReference>
<dbReference type="GO" id="GO:0005737">
    <property type="term" value="C:cytoplasm"/>
    <property type="evidence" value="ECO:0007669"/>
    <property type="project" value="TreeGrafter"/>
</dbReference>
<evidence type="ECO:0000259" key="2">
    <source>
        <dbReference type="Pfam" id="PF03959"/>
    </source>
</evidence>
<gene>
    <name evidence="3" type="ORF">JDV02_005591</name>
</gene>
<dbReference type="GO" id="GO:0019748">
    <property type="term" value="P:secondary metabolic process"/>
    <property type="evidence" value="ECO:0007669"/>
    <property type="project" value="TreeGrafter"/>
</dbReference>
<keyword evidence="4" id="KW-1185">Reference proteome</keyword>
<dbReference type="Gene3D" id="3.40.50.1820">
    <property type="entry name" value="alpha/beta hydrolase"/>
    <property type="match status" value="1"/>
</dbReference>
<dbReference type="SUPFAM" id="SSF53474">
    <property type="entry name" value="alpha/beta-Hydrolases"/>
    <property type="match status" value="1"/>
</dbReference>
<organism evidence="3 4">
    <name type="scientific">Purpureocillium takamizusanense</name>
    <dbReference type="NCBI Taxonomy" id="2060973"/>
    <lineage>
        <taxon>Eukaryota</taxon>
        <taxon>Fungi</taxon>
        <taxon>Dikarya</taxon>
        <taxon>Ascomycota</taxon>
        <taxon>Pezizomycotina</taxon>
        <taxon>Sordariomycetes</taxon>
        <taxon>Hypocreomycetidae</taxon>
        <taxon>Hypocreales</taxon>
        <taxon>Ophiocordycipitaceae</taxon>
        <taxon>Purpureocillium</taxon>
    </lineage>
</organism>
<dbReference type="KEGG" id="ptkz:JDV02_005591"/>
<name>A0A9Q8QHM2_9HYPO</name>
<dbReference type="InterPro" id="IPR029058">
    <property type="entry name" value="AB_hydrolase_fold"/>
</dbReference>
<dbReference type="Pfam" id="PF03959">
    <property type="entry name" value="FSH1"/>
    <property type="match status" value="1"/>
</dbReference>
<proteinExistence type="predicted"/>
<dbReference type="GO" id="GO:0005634">
    <property type="term" value="C:nucleus"/>
    <property type="evidence" value="ECO:0007669"/>
    <property type="project" value="TreeGrafter"/>
</dbReference>
<dbReference type="AlphaFoldDB" id="A0A9Q8QHM2"/>
<sequence>MVIGFSLGAALAATMLLRPGQLGQAPVKSLVFLSGTLPADWQELQGGTTRFMQAIDVKTVIQIPSVHAWDDGDVEHPGEAEQLLLMCGKKSRRVVRHSAGHGIPSRGSEVAAIASAIKDMVAELA</sequence>
<evidence type="ECO:0000256" key="1">
    <source>
        <dbReference type="ARBA" id="ARBA00022801"/>
    </source>
</evidence>
<accession>A0A9Q8QHM2</accession>
<dbReference type="PANTHER" id="PTHR48070">
    <property type="entry name" value="ESTERASE OVCA2"/>
    <property type="match status" value="1"/>
</dbReference>
<dbReference type="InterPro" id="IPR005645">
    <property type="entry name" value="FSH-like_dom"/>
</dbReference>
<evidence type="ECO:0000313" key="3">
    <source>
        <dbReference type="EMBL" id="UNI19407.1"/>
    </source>
</evidence>
<dbReference type="GeneID" id="72067540"/>
<dbReference type="GO" id="GO:0016787">
    <property type="term" value="F:hydrolase activity"/>
    <property type="evidence" value="ECO:0007669"/>
    <property type="project" value="UniProtKB-KW"/>
</dbReference>
<dbReference type="OrthoDB" id="414698at2759"/>
<dbReference type="PANTHER" id="PTHR48070:SF6">
    <property type="entry name" value="ESTERASE OVCA2"/>
    <property type="match status" value="1"/>
</dbReference>
<reference evidence="3" key="1">
    <citation type="submission" date="2021-11" db="EMBL/GenBank/DDBJ databases">
        <title>Purpureocillium_takamizusanense_genome.</title>
        <authorList>
            <person name="Nguyen N.-H."/>
        </authorList>
    </citation>
    <scope>NUCLEOTIDE SEQUENCE</scope>
    <source>
        <strain evidence="3">PT3</strain>
    </source>
</reference>
<dbReference type="InterPro" id="IPR050593">
    <property type="entry name" value="LovG"/>
</dbReference>